<comment type="caution">
    <text evidence="1">The sequence shown here is derived from an EMBL/GenBank/DDBJ whole genome shotgun (WGS) entry which is preliminary data.</text>
</comment>
<reference evidence="1" key="1">
    <citation type="submission" date="2019-03" db="EMBL/GenBank/DDBJ databases">
        <title>Lake Tanganyika Metagenome-Assembled Genomes (MAGs).</title>
        <authorList>
            <person name="Tran P."/>
        </authorList>
    </citation>
    <scope>NUCLEOTIDE SEQUENCE</scope>
    <source>
        <strain evidence="1">K_DeepCast_65m_m2_066</strain>
    </source>
</reference>
<dbReference type="Proteomes" id="UP000712673">
    <property type="component" value="Unassembled WGS sequence"/>
</dbReference>
<sequence>MLCTGCSVVLGCLTHARQRTRLAPQSTYGGQGAMQAKDDLYDTDLYAWAQQQAQLVREGAWDAVDRVHLLEEIEDVGYSQRDAIASHLLVLLTHLLKLAGAAQHCPHDLARAGRGWRATCRTQRLLLAKRLRRNPSLRPLVFEECLEAYEVARVEAAAGLDVEEALLPVPCPWTEAQILALDFWPDMSETA</sequence>
<name>A0A937W2E9_UNCTE</name>
<dbReference type="Gene3D" id="1.20.1220.20">
    <property type="entry name" value="Uncharcterised protein PF01724"/>
    <property type="match status" value="1"/>
</dbReference>
<dbReference type="Pfam" id="PF01724">
    <property type="entry name" value="DUF29"/>
    <property type="match status" value="1"/>
</dbReference>
<dbReference type="EMBL" id="VGLS01000333">
    <property type="protein sequence ID" value="MBM3224465.1"/>
    <property type="molecule type" value="Genomic_DNA"/>
</dbReference>
<dbReference type="PANTHER" id="PTHR34235:SF4">
    <property type="entry name" value="SLR0291 PROTEIN"/>
    <property type="match status" value="1"/>
</dbReference>
<gene>
    <name evidence="1" type="ORF">FJZ47_11780</name>
</gene>
<proteinExistence type="predicted"/>
<organism evidence="1 2">
    <name type="scientific">Tectimicrobiota bacterium</name>
    <dbReference type="NCBI Taxonomy" id="2528274"/>
    <lineage>
        <taxon>Bacteria</taxon>
        <taxon>Pseudomonadati</taxon>
        <taxon>Nitrospinota/Tectimicrobiota group</taxon>
        <taxon>Candidatus Tectimicrobiota</taxon>
    </lineage>
</organism>
<dbReference type="PANTHER" id="PTHR34235">
    <property type="entry name" value="SLR1203 PROTEIN-RELATED"/>
    <property type="match status" value="1"/>
</dbReference>
<evidence type="ECO:0000313" key="1">
    <source>
        <dbReference type="EMBL" id="MBM3224465.1"/>
    </source>
</evidence>
<dbReference type="AlphaFoldDB" id="A0A937W2E9"/>
<protein>
    <submittedName>
        <fullName evidence="1">DUF29 domain-containing protein</fullName>
    </submittedName>
</protein>
<evidence type="ECO:0000313" key="2">
    <source>
        <dbReference type="Proteomes" id="UP000712673"/>
    </source>
</evidence>
<dbReference type="InterPro" id="IPR002636">
    <property type="entry name" value="DUF29"/>
</dbReference>
<accession>A0A937W2E9</accession>